<dbReference type="CDD" id="cd03218">
    <property type="entry name" value="ABC_YhbG"/>
    <property type="match status" value="1"/>
</dbReference>
<dbReference type="Pfam" id="PF00005">
    <property type="entry name" value="ABC_tran"/>
    <property type="match status" value="1"/>
</dbReference>
<dbReference type="AlphaFoldDB" id="A0A512MDC8"/>
<feature type="region of interest" description="Disordered" evidence="4">
    <location>
        <begin position="1"/>
        <end position="36"/>
    </location>
</feature>
<dbReference type="SUPFAM" id="SSF52540">
    <property type="entry name" value="P-loop containing nucleoside triphosphate hydrolases"/>
    <property type="match status" value="1"/>
</dbReference>
<dbReference type="GO" id="GO:0016887">
    <property type="term" value="F:ATP hydrolysis activity"/>
    <property type="evidence" value="ECO:0007669"/>
    <property type="project" value="InterPro"/>
</dbReference>
<evidence type="ECO:0000256" key="4">
    <source>
        <dbReference type="SAM" id="MobiDB-lite"/>
    </source>
</evidence>
<accession>A0A512MDC8</accession>
<keyword evidence="1" id="KW-0813">Transport</keyword>
<keyword evidence="3 6" id="KW-0067">ATP-binding</keyword>
<dbReference type="InterPro" id="IPR003593">
    <property type="entry name" value="AAA+_ATPase"/>
</dbReference>
<dbReference type="InterPro" id="IPR017871">
    <property type="entry name" value="ABC_transporter-like_CS"/>
</dbReference>
<dbReference type="InterPro" id="IPR030921">
    <property type="entry name" value="LPS_export_LptB"/>
</dbReference>
<evidence type="ECO:0000256" key="3">
    <source>
        <dbReference type="ARBA" id="ARBA00022840"/>
    </source>
</evidence>
<dbReference type="GO" id="GO:0005524">
    <property type="term" value="F:ATP binding"/>
    <property type="evidence" value="ECO:0007669"/>
    <property type="project" value="UniProtKB-KW"/>
</dbReference>
<protein>
    <submittedName>
        <fullName evidence="6">ABC transporter ATP-binding protein</fullName>
    </submittedName>
</protein>
<feature type="compositionally biased region" description="Polar residues" evidence="4">
    <location>
        <begin position="26"/>
        <end position="36"/>
    </location>
</feature>
<comment type="caution">
    <text evidence="6">The sequence shown here is derived from an EMBL/GenBank/DDBJ whole genome shotgun (WGS) entry which is preliminary data.</text>
</comment>
<dbReference type="Proteomes" id="UP000321577">
    <property type="component" value="Unassembled WGS sequence"/>
</dbReference>
<dbReference type="GO" id="GO:0043190">
    <property type="term" value="C:ATP-binding cassette (ABC) transporter complex"/>
    <property type="evidence" value="ECO:0007669"/>
    <property type="project" value="InterPro"/>
</dbReference>
<dbReference type="Gene3D" id="3.40.50.300">
    <property type="entry name" value="P-loop containing nucleotide triphosphate hydrolases"/>
    <property type="match status" value="1"/>
</dbReference>
<feature type="domain" description="ABC transporter" evidence="5">
    <location>
        <begin position="59"/>
        <end position="291"/>
    </location>
</feature>
<evidence type="ECO:0000313" key="7">
    <source>
        <dbReference type="Proteomes" id="UP000321577"/>
    </source>
</evidence>
<dbReference type="InterPro" id="IPR003439">
    <property type="entry name" value="ABC_transporter-like_ATP-bd"/>
</dbReference>
<organism evidence="6 7">
    <name type="scientific">Brevifollis gellanilyticus</name>
    <dbReference type="NCBI Taxonomy" id="748831"/>
    <lineage>
        <taxon>Bacteria</taxon>
        <taxon>Pseudomonadati</taxon>
        <taxon>Verrucomicrobiota</taxon>
        <taxon>Verrucomicrobiia</taxon>
        <taxon>Verrucomicrobiales</taxon>
        <taxon>Verrucomicrobiaceae</taxon>
    </lineage>
</organism>
<dbReference type="InterPro" id="IPR027417">
    <property type="entry name" value="P-loop_NTPase"/>
</dbReference>
<dbReference type="PROSITE" id="PS50893">
    <property type="entry name" value="ABC_TRANSPORTER_2"/>
    <property type="match status" value="1"/>
</dbReference>
<dbReference type="GO" id="GO:0055085">
    <property type="term" value="P:transmembrane transport"/>
    <property type="evidence" value="ECO:0007669"/>
    <property type="project" value="InterPro"/>
</dbReference>
<gene>
    <name evidence="6" type="primary">yhbG</name>
    <name evidence="6" type="ORF">BGE01nite_40270</name>
</gene>
<dbReference type="SMART" id="SM00382">
    <property type="entry name" value="AAA"/>
    <property type="match status" value="1"/>
</dbReference>
<dbReference type="FunFam" id="3.40.50.300:FF:000151">
    <property type="entry name" value="Lipopolysaccharide ABC transporter ATP-binding protein"/>
    <property type="match status" value="1"/>
</dbReference>
<keyword evidence="7" id="KW-1185">Reference proteome</keyword>
<dbReference type="PROSITE" id="PS00211">
    <property type="entry name" value="ABC_TRANSPORTER_1"/>
    <property type="match status" value="1"/>
</dbReference>
<evidence type="ECO:0000256" key="1">
    <source>
        <dbReference type="ARBA" id="ARBA00022448"/>
    </source>
</evidence>
<dbReference type="EMBL" id="BKAG01000035">
    <property type="protein sequence ID" value="GEP44736.1"/>
    <property type="molecule type" value="Genomic_DNA"/>
</dbReference>
<dbReference type="PANTHER" id="PTHR45772">
    <property type="entry name" value="CONSERVED COMPONENT OF ABC TRANSPORTER FOR NATURAL AMINO ACIDS-RELATED"/>
    <property type="match status" value="1"/>
</dbReference>
<evidence type="ECO:0000256" key="2">
    <source>
        <dbReference type="ARBA" id="ARBA00022741"/>
    </source>
</evidence>
<proteinExistence type="predicted"/>
<evidence type="ECO:0000259" key="5">
    <source>
        <dbReference type="PROSITE" id="PS50893"/>
    </source>
</evidence>
<dbReference type="InterPro" id="IPR051120">
    <property type="entry name" value="ABC_AA/LPS_Transport"/>
</dbReference>
<keyword evidence="2" id="KW-0547">Nucleotide-binding</keyword>
<name>A0A512MDC8_9BACT</name>
<dbReference type="PANTHER" id="PTHR45772:SF10">
    <property type="entry name" value="LIPOPOLYSACCHARIDE EXPORT SYSTEM ATP-BINDING PROTEIN LPTB"/>
    <property type="match status" value="1"/>
</dbReference>
<evidence type="ECO:0000313" key="6">
    <source>
        <dbReference type="EMBL" id="GEP44736.1"/>
    </source>
</evidence>
<reference evidence="6 7" key="1">
    <citation type="submission" date="2019-07" db="EMBL/GenBank/DDBJ databases">
        <title>Whole genome shotgun sequence of Brevifollis gellanilyticus NBRC 108608.</title>
        <authorList>
            <person name="Hosoyama A."/>
            <person name="Uohara A."/>
            <person name="Ohji S."/>
            <person name="Ichikawa N."/>
        </authorList>
    </citation>
    <scope>NUCLEOTIDE SEQUENCE [LARGE SCALE GENOMIC DNA]</scope>
    <source>
        <strain evidence="6 7">NBRC 108608</strain>
    </source>
</reference>
<dbReference type="NCBIfam" id="TIGR04406">
    <property type="entry name" value="LPS_export_lptB"/>
    <property type="match status" value="1"/>
</dbReference>
<sequence>MARLSKQRHRSDTSTPSLGLDVGAQDFSQPQTVTGSQPIYAGSLEDPGTPIAAPGARLLHTEGLRKVYDGRAVVNGVDIEVKEGEIVGLLGPNGAGKTTTFYMIVGLVRPNGGKVFFDGADATDHPMFKRARLGMGYLPQEESIFRRLTVRDNILAVMETQPFTKKEREDQCQQLMEKFGIDHVADNLALTLSGGEKRRLTIARSLVTEPKLLMLDEPFSGVDPIAVSEIQDIIRMLRRAGLAILITDHNVRETLNIVDRAYLIYEGQVRRHGTKDFLVNDPEARRLYLGEDFTM</sequence>